<sequence>MKQIFFATIFLSLLILESLTKTYSKELKKPPPYVHSGNISVYVNKNDNRQKVRAILYHLSTRSCLNFNLVAKKISYKSGINIYQTSGHNSLKVSFSKTKPTLLKLRKYIFKNKERLAVYIGRALGMISEITRPDRDKYVTIHWNNIKKSHRHYYQKTKNNYSYYSDVEFDFGSMMLVNPSFGGKNKKSPAYTFKINPNFQKIYDPYYVLSHNDFKFLNGMYCRNYCKNKNDCLNGGYFLRDCQSCECPFHFFGLKCGTPKYSIGDCLKTQKYIADNTVKSFEHKGKTGKCSYHIKSDSNKNITVVLLDIELPNSNCTSSDSYIDVLYRNDRGTTGLTICKSRKSLAFTQLTSEIFIYIQTSKQNSRMHVSYQNDNFKSRVL</sequence>
<evidence type="ECO:0000256" key="4">
    <source>
        <dbReference type="ARBA" id="ARBA00023157"/>
    </source>
</evidence>
<organism evidence="8 9">
    <name type="scientific">Strongyloides papillosus</name>
    <name type="common">Intestinal threadworm</name>
    <dbReference type="NCBI Taxonomy" id="174720"/>
    <lineage>
        <taxon>Eukaryota</taxon>
        <taxon>Metazoa</taxon>
        <taxon>Ecdysozoa</taxon>
        <taxon>Nematoda</taxon>
        <taxon>Chromadorea</taxon>
        <taxon>Rhabditida</taxon>
        <taxon>Tylenchina</taxon>
        <taxon>Panagrolaimomorpha</taxon>
        <taxon>Strongyloidoidea</taxon>
        <taxon>Strongyloididae</taxon>
        <taxon>Strongyloides</taxon>
    </lineage>
</organism>
<dbReference type="Pfam" id="PF01400">
    <property type="entry name" value="Astacin"/>
    <property type="match status" value="1"/>
</dbReference>
<keyword evidence="1 6" id="KW-0479">Metal-binding</keyword>
<evidence type="ECO:0000259" key="7">
    <source>
        <dbReference type="PROSITE" id="PS51864"/>
    </source>
</evidence>
<feature type="chain" id="PRO_5005733558" description="Metalloendopeptidase" evidence="6">
    <location>
        <begin position="25"/>
        <end position="381"/>
    </location>
</feature>
<dbReference type="PROSITE" id="PS00022">
    <property type="entry name" value="EGF_1"/>
    <property type="match status" value="1"/>
</dbReference>
<feature type="domain" description="Peptidase M12A" evidence="7">
    <location>
        <begin position="17"/>
        <end position="227"/>
    </location>
</feature>
<dbReference type="GO" id="GO:0004222">
    <property type="term" value="F:metalloendopeptidase activity"/>
    <property type="evidence" value="ECO:0007669"/>
    <property type="project" value="UniProtKB-UniRule"/>
</dbReference>
<dbReference type="Gene3D" id="3.40.390.10">
    <property type="entry name" value="Collagenase (Catalytic Domain)"/>
    <property type="match status" value="1"/>
</dbReference>
<dbReference type="PROSITE" id="PS51864">
    <property type="entry name" value="ASTACIN"/>
    <property type="match status" value="1"/>
</dbReference>
<evidence type="ECO:0000256" key="5">
    <source>
        <dbReference type="PROSITE-ProRule" id="PRU01211"/>
    </source>
</evidence>
<dbReference type="InterPro" id="IPR006026">
    <property type="entry name" value="Peptidase_Metallo"/>
</dbReference>
<dbReference type="EC" id="3.4.24.-" evidence="6"/>
<dbReference type="GO" id="GO:0008270">
    <property type="term" value="F:zinc ion binding"/>
    <property type="evidence" value="ECO:0007669"/>
    <property type="project" value="InterPro"/>
</dbReference>
<evidence type="ECO:0000256" key="1">
    <source>
        <dbReference type="ARBA" id="ARBA00022723"/>
    </source>
</evidence>
<dbReference type="PRINTS" id="PR00480">
    <property type="entry name" value="ASTACIN"/>
</dbReference>
<dbReference type="SUPFAM" id="SSF55486">
    <property type="entry name" value="Metalloproteases ('zincins'), catalytic domain"/>
    <property type="match status" value="1"/>
</dbReference>
<dbReference type="AlphaFoldDB" id="A0A0N5CH98"/>
<dbReference type="SMART" id="SM00235">
    <property type="entry name" value="ZnMc"/>
    <property type="match status" value="1"/>
</dbReference>
<dbReference type="InterPro" id="IPR000742">
    <property type="entry name" value="EGF"/>
</dbReference>
<evidence type="ECO:0000313" key="8">
    <source>
        <dbReference type="Proteomes" id="UP000046392"/>
    </source>
</evidence>
<evidence type="ECO:0000256" key="2">
    <source>
        <dbReference type="ARBA" id="ARBA00022833"/>
    </source>
</evidence>
<evidence type="ECO:0000313" key="9">
    <source>
        <dbReference type="WBParaSite" id="SPAL_0001721700.1"/>
    </source>
</evidence>
<accession>A0A0N5CH98</accession>
<dbReference type="PANTHER" id="PTHR10127">
    <property type="entry name" value="DISCOIDIN, CUB, EGF, LAMININ , AND ZINC METALLOPROTEASE DOMAIN CONTAINING"/>
    <property type="match status" value="1"/>
</dbReference>
<keyword evidence="6" id="KW-0732">Signal</keyword>
<protein>
    <recommendedName>
        <fullName evidence="6">Metalloendopeptidase</fullName>
        <ecNumber evidence="6">3.4.24.-</ecNumber>
    </recommendedName>
</protein>
<dbReference type="InterPro" id="IPR001506">
    <property type="entry name" value="Peptidase_M12A"/>
</dbReference>
<dbReference type="InterPro" id="IPR024079">
    <property type="entry name" value="MetalloPept_cat_dom_sf"/>
</dbReference>
<keyword evidence="8" id="KW-1185">Reference proteome</keyword>
<feature type="signal peptide" evidence="6">
    <location>
        <begin position="1"/>
        <end position="24"/>
    </location>
</feature>
<proteinExistence type="predicted"/>
<comment type="caution">
    <text evidence="5">Lacks conserved residue(s) required for the propagation of feature annotation.</text>
</comment>
<keyword evidence="4" id="KW-1015">Disulfide bond</keyword>
<name>A0A0N5CH98_STREA</name>
<evidence type="ECO:0000256" key="3">
    <source>
        <dbReference type="ARBA" id="ARBA00023049"/>
    </source>
</evidence>
<dbReference type="PANTHER" id="PTHR10127:SF802">
    <property type="entry name" value="ZINC METALLOPROTEINASE NAS-10"/>
    <property type="match status" value="1"/>
</dbReference>
<keyword evidence="6" id="KW-0378">Hydrolase</keyword>
<dbReference type="WBParaSite" id="SPAL_0001721700.1">
    <property type="protein sequence ID" value="SPAL_0001721700.1"/>
    <property type="gene ID" value="SPAL_0001721700"/>
</dbReference>
<keyword evidence="2 6" id="KW-0862">Zinc</keyword>
<comment type="cofactor">
    <cofactor evidence="6">
        <name>Zn(2+)</name>
        <dbReference type="ChEBI" id="CHEBI:29105"/>
    </cofactor>
    <text evidence="6">Binds 1 zinc ion per subunit.</text>
</comment>
<evidence type="ECO:0000256" key="6">
    <source>
        <dbReference type="RuleBase" id="RU361183"/>
    </source>
</evidence>
<keyword evidence="3 6" id="KW-0482">Metalloprotease</keyword>
<reference evidence="9" key="1">
    <citation type="submission" date="2017-02" db="UniProtKB">
        <authorList>
            <consortium name="WormBaseParasite"/>
        </authorList>
    </citation>
    <scope>IDENTIFICATION</scope>
</reference>
<dbReference type="Proteomes" id="UP000046392">
    <property type="component" value="Unplaced"/>
</dbReference>
<dbReference type="GO" id="GO:0006508">
    <property type="term" value="P:proteolysis"/>
    <property type="evidence" value="ECO:0007669"/>
    <property type="project" value="UniProtKB-KW"/>
</dbReference>
<keyword evidence="6" id="KW-0645">Protease</keyword>